<evidence type="ECO:0000256" key="2">
    <source>
        <dbReference type="ARBA" id="ARBA00022475"/>
    </source>
</evidence>
<organism evidence="12 13">
    <name type="scientific">Candidatus Spyradenecus faecavium</name>
    <dbReference type="NCBI Taxonomy" id="2840947"/>
    <lineage>
        <taxon>Bacteria</taxon>
        <taxon>Pseudomonadati</taxon>
        <taxon>Lentisphaerota</taxon>
        <taxon>Lentisphaeria</taxon>
        <taxon>Lentisphaerales</taxon>
        <taxon>Lentisphaeraceae</taxon>
        <taxon>Lentisphaeraceae incertae sedis</taxon>
        <taxon>Candidatus Spyradenecus</taxon>
    </lineage>
</organism>
<dbReference type="NCBIfam" id="TIGR01695">
    <property type="entry name" value="murJ_mviN"/>
    <property type="match status" value="1"/>
</dbReference>
<evidence type="ECO:0000256" key="4">
    <source>
        <dbReference type="ARBA" id="ARBA00022960"/>
    </source>
</evidence>
<keyword evidence="5 10" id="KW-0573">Peptidoglycan synthesis</keyword>
<dbReference type="PIRSF" id="PIRSF002869">
    <property type="entry name" value="MviN"/>
    <property type="match status" value="1"/>
</dbReference>
<feature type="transmembrane region" description="Helical" evidence="10">
    <location>
        <begin position="229"/>
        <end position="252"/>
    </location>
</feature>
<sequence length="517" mass="55600">MSVLGKVGVVSAMTAVSRVFGLVREIVMAHFFGTTALQSAFVIAFRIPNLFRRLFGEGALGAAFIPVFAELERTEGRERAQVFLARILGLLVCALGLLVALGIAATYAVEAAVEPGGRWAVAMPLTRIMLPYALFICVAAIVSAALNVRDRFAVPSLTPVILNLCWIGALVGVCPFLGTAEARIGAVCWGILLAGVAQIFFQLPALRAVGYRLRFTFTGWRASPYVRQVLLQMGPASLGIALAQVNICLDGWLAYYGAEWAPSALEYADRIIYLPLGLFGTAFATVLLPTFSRQAAADDRPALLATLERSLRNLFVLMAPMAFGLIALAAPIVALLYQRGAFDAQSTLWTARAVSAYALGLIAFSSAKTVIPVFYAHKDLKTPVKVAAWCILGNLALNLCSVLLLPEGWRHVGIAVSTVLNSFANTGILLAILWRRGLRPALWPLAWSACRALLAAALMGLAVWWAHAWLAARGLSLFLSVPLAIALGGALYLPLARLLAPAELRELLADLPLRRRR</sequence>
<keyword evidence="10 11" id="KW-0813">Transport</keyword>
<keyword evidence="10 11" id="KW-0961">Cell wall biogenesis/degradation</keyword>
<dbReference type="GO" id="GO:0009252">
    <property type="term" value="P:peptidoglycan biosynthetic process"/>
    <property type="evidence" value="ECO:0007669"/>
    <property type="project" value="UniProtKB-UniRule"/>
</dbReference>
<dbReference type="EMBL" id="DVOR01000027">
    <property type="protein sequence ID" value="HIV08641.1"/>
    <property type="molecule type" value="Genomic_DNA"/>
</dbReference>
<feature type="transmembrane region" description="Helical" evidence="10">
    <location>
        <begin position="349"/>
        <end position="374"/>
    </location>
</feature>
<reference evidence="12" key="1">
    <citation type="submission" date="2020-10" db="EMBL/GenBank/DDBJ databases">
        <authorList>
            <person name="Gilroy R."/>
        </authorList>
    </citation>
    <scope>NUCLEOTIDE SEQUENCE</scope>
    <source>
        <strain evidence="12">35461</strain>
    </source>
</reference>
<feature type="transmembrane region" description="Helical" evidence="10">
    <location>
        <begin position="386"/>
        <end position="406"/>
    </location>
</feature>
<keyword evidence="7 10" id="KW-0472">Membrane</keyword>
<evidence type="ECO:0000313" key="13">
    <source>
        <dbReference type="Proteomes" id="UP000886845"/>
    </source>
</evidence>
<evidence type="ECO:0000256" key="6">
    <source>
        <dbReference type="ARBA" id="ARBA00022989"/>
    </source>
</evidence>
<dbReference type="PANTHER" id="PTHR47019">
    <property type="entry name" value="LIPID II FLIPPASE MURJ"/>
    <property type="match status" value="1"/>
</dbReference>
<dbReference type="CDD" id="cd13123">
    <property type="entry name" value="MATE_MurJ_like"/>
    <property type="match status" value="1"/>
</dbReference>
<dbReference type="AlphaFoldDB" id="A0A9D1NL40"/>
<evidence type="ECO:0000256" key="8">
    <source>
        <dbReference type="ARBA" id="ARBA00060041"/>
    </source>
</evidence>
<dbReference type="GO" id="GO:0008360">
    <property type="term" value="P:regulation of cell shape"/>
    <property type="evidence" value="ECO:0007669"/>
    <property type="project" value="UniProtKB-UniRule"/>
</dbReference>
<proteinExistence type="inferred from homology"/>
<dbReference type="GO" id="GO:0005886">
    <property type="term" value="C:plasma membrane"/>
    <property type="evidence" value="ECO:0007669"/>
    <property type="project" value="UniProtKB-SubCell"/>
</dbReference>
<feature type="transmembrane region" description="Helical" evidence="10">
    <location>
        <begin position="412"/>
        <end position="434"/>
    </location>
</feature>
<feature type="transmembrane region" description="Helical" evidence="10">
    <location>
        <begin position="26"/>
        <end position="45"/>
    </location>
</feature>
<comment type="subcellular location">
    <subcellularLocation>
        <location evidence="1 10">Cell membrane</location>
        <topology evidence="1 10">Multi-pass membrane protein</topology>
    </subcellularLocation>
</comment>
<feature type="transmembrane region" description="Helical" evidence="10">
    <location>
        <begin position="313"/>
        <end position="337"/>
    </location>
</feature>
<keyword evidence="4 10" id="KW-0133">Cell shape</keyword>
<comment type="similarity">
    <text evidence="9 10 11">Belongs to the MurJ/MviN family.</text>
</comment>
<comment type="caution">
    <text evidence="12">The sequence shown here is derived from an EMBL/GenBank/DDBJ whole genome shotgun (WGS) entry which is preliminary data.</text>
</comment>
<evidence type="ECO:0000313" key="12">
    <source>
        <dbReference type="EMBL" id="HIV08641.1"/>
    </source>
</evidence>
<feature type="transmembrane region" description="Helical" evidence="10">
    <location>
        <begin position="272"/>
        <end position="292"/>
    </location>
</feature>
<dbReference type="InterPro" id="IPR051050">
    <property type="entry name" value="Lipid_II_flippase_MurJ/MviN"/>
</dbReference>
<comment type="pathway">
    <text evidence="10">Cell wall biogenesis; peptidoglycan biosynthesis.</text>
</comment>
<evidence type="ECO:0000256" key="5">
    <source>
        <dbReference type="ARBA" id="ARBA00022984"/>
    </source>
</evidence>
<feature type="transmembrane region" description="Helical" evidence="10">
    <location>
        <begin position="129"/>
        <end position="148"/>
    </location>
</feature>
<accession>A0A9D1NL40</accession>
<evidence type="ECO:0000256" key="11">
    <source>
        <dbReference type="PIRNR" id="PIRNR002869"/>
    </source>
</evidence>
<dbReference type="InterPro" id="IPR004268">
    <property type="entry name" value="MurJ"/>
</dbReference>
<dbReference type="PANTHER" id="PTHR47019:SF1">
    <property type="entry name" value="LIPID II FLIPPASE MURJ"/>
    <property type="match status" value="1"/>
</dbReference>
<feature type="transmembrane region" description="Helical" evidence="10">
    <location>
        <begin position="441"/>
        <end position="465"/>
    </location>
</feature>
<dbReference type="GO" id="GO:0071555">
    <property type="term" value="P:cell wall organization"/>
    <property type="evidence" value="ECO:0007669"/>
    <property type="project" value="UniProtKB-UniRule"/>
</dbReference>
<dbReference type="GO" id="GO:0015648">
    <property type="term" value="F:lipid-linked peptidoglycan transporter activity"/>
    <property type="evidence" value="ECO:0007669"/>
    <property type="project" value="UniProtKB-UniRule"/>
</dbReference>
<evidence type="ECO:0000256" key="10">
    <source>
        <dbReference type="HAMAP-Rule" id="MF_02078"/>
    </source>
</evidence>
<dbReference type="GO" id="GO:0034204">
    <property type="term" value="P:lipid translocation"/>
    <property type="evidence" value="ECO:0007669"/>
    <property type="project" value="TreeGrafter"/>
</dbReference>
<feature type="transmembrane region" description="Helical" evidence="10">
    <location>
        <begin position="184"/>
        <end position="209"/>
    </location>
</feature>
<dbReference type="PRINTS" id="PR01806">
    <property type="entry name" value="VIRFACTRMVIN"/>
</dbReference>
<keyword evidence="6 10" id="KW-1133">Transmembrane helix</keyword>
<evidence type="ECO:0000256" key="1">
    <source>
        <dbReference type="ARBA" id="ARBA00004651"/>
    </source>
</evidence>
<evidence type="ECO:0000256" key="3">
    <source>
        <dbReference type="ARBA" id="ARBA00022692"/>
    </source>
</evidence>
<name>A0A9D1NL40_9BACT</name>
<gene>
    <name evidence="10 12" type="primary">murJ</name>
    <name evidence="12" type="ORF">IAC79_00810</name>
</gene>
<keyword evidence="2 10" id="KW-1003">Cell membrane</keyword>
<keyword evidence="3 10" id="KW-0812">Transmembrane</keyword>
<feature type="transmembrane region" description="Helical" evidence="10">
    <location>
        <begin position="83"/>
        <end position="109"/>
    </location>
</feature>
<feature type="transmembrane region" description="Helical" evidence="10">
    <location>
        <begin position="477"/>
        <end position="495"/>
    </location>
</feature>
<evidence type="ECO:0000256" key="7">
    <source>
        <dbReference type="ARBA" id="ARBA00023136"/>
    </source>
</evidence>
<protein>
    <recommendedName>
        <fullName evidence="10">Probable lipid II flippase MurJ</fullName>
    </recommendedName>
</protein>
<dbReference type="Pfam" id="PF03023">
    <property type="entry name" value="MurJ"/>
    <property type="match status" value="1"/>
</dbReference>
<evidence type="ECO:0000256" key="9">
    <source>
        <dbReference type="ARBA" id="ARBA00061532"/>
    </source>
</evidence>
<feature type="transmembrane region" description="Helical" evidence="10">
    <location>
        <begin position="160"/>
        <end position="178"/>
    </location>
</feature>
<dbReference type="Proteomes" id="UP000886845">
    <property type="component" value="Unassembled WGS sequence"/>
</dbReference>
<comment type="function">
    <text evidence="8 10 11">Involved in peptidoglycan biosynthesis. Transports lipid-linked peptidoglycan precursors from the inner to the outer leaflet of the cytoplasmic membrane.</text>
</comment>
<reference evidence="12" key="2">
    <citation type="journal article" date="2021" name="PeerJ">
        <title>Extensive microbial diversity within the chicken gut microbiome revealed by metagenomics and culture.</title>
        <authorList>
            <person name="Gilroy R."/>
            <person name="Ravi A."/>
            <person name="Getino M."/>
            <person name="Pursley I."/>
            <person name="Horton D.L."/>
            <person name="Alikhan N.F."/>
            <person name="Baker D."/>
            <person name="Gharbi K."/>
            <person name="Hall N."/>
            <person name="Watson M."/>
            <person name="Adriaenssens E.M."/>
            <person name="Foster-Nyarko E."/>
            <person name="Jarju S."/>
            <person name="Secka A."/>
            <person name="Antonio M."/>
            <person name="Oren A."/>
            <person name="Chaudhuri R.R."/>
            <person name="La Ragione R."/>
            <person name="Hildebrand F."/>
            <person name="Pallen M.J."/>
        </authorList>
    </citation>
    <scope>NUCLEOTIDE SEQUENCE</scope>
    <source>
        <strain evidence="12">35461</strain>
    </source>
</reference>
<dbReference type="HAMAP" id="MF_02078">
    <property type="entry name" value="MurJ_MviN"/>
    <property type="match status" value="1"/>
</dbReference>